<name>A0ABV9WNQ9_9ACTN</name>
<proteinExistence type="predicted"/>
<evidence type="ECO:0000313" key="2">
    <source>
        <dbReference type="EMBL" id="MFC5013423.1"/>
    </source>
</evidence>
<sequence>MRTIPSGGLPGRPIAAVVALVGIASGVLVGQGGLDTVVGCGSPADDYPSRTARDWVTNADHVVVATTTAERDADKREIDSGPVQFVVSRTVTFRADAVLWSAQRPRHTLDKDFDMEAAGWSVYRNSGTRIKRTTAAAPRLEPGHTYVLALRWESDRWVVLGEGAAVPFDDRTAGRGEWCGRVLSEDDVALGERFSRLDDDSLEEDVKGQDERAVVRELEQARKPTPGS</sequence>
<reference evidence="3" key="1">
    <citation type="journal article" date="2019" name="Int. J. Syst. Evol. Microbiol.">
        <title>The Global Catalogue of Microorganisms (GCM) 10K type strain sequencing project: providing services to taxonomists for standard genome sequencing and annotation.</title>
        <authorList>
            <consortium name="The Broad Institute Genomics Platform"/>
            <consortium name="The Broad Institute Genome Sequencing Center for Infectious Disease"/>
            <person name="Wu L."/>
            <person name="Ma J."/>
        </authorList>
    </citation>
    <scope>NUCLEOTIDE SEQUENCE [LARGE SCALE GENOMIC DNA]</scope>
    <source>
        <strain evidence="3">CGMCC 4.1542</strain>
    </source>
</reference>
<dbReference type="RefSeq" id="WP_271413711.1">
    <property type="nucleotide sequence ID" value="NZ_BAAATN010000014.1"/>
</dbReference>
<evidence type="ECO:0008006" key="4">
    <source>
        <dbReference type="Google" id="ProtNLM"/>
    </source>
</evidence>
<feature type="region of interest" description="Disordered" evidence="1">
    <location>
        <begin position="200"/>
        <end position="228"/>
    </location>
</feature>
<accession>A0ABV9WNQ9</accession>
<gene>
    <name evidence="2" type="ORF">ACFPRC_00880</name>
</gene>
<feature type="compositionally biased region" description="Basic and acidic residues" evidence="1">
    <location>
        <begin position="200"/>
        <end position="222"/>
    </location>
</feature>
<protein>
    <recommendedName>
        <fullName evidence="4">Secreted protein</fullName>
    </recommendedName>
</protein>
<comment type="caution">
    <text evidence="2">The sequence shown here is derived from an EMBL/GenBank/DDBJ whole genome shotgun (WGS) entry which is preliminary data.</text>
</comment>
<keyword evidence="3" id="KW-1185">Reference proteome</keyword>
<evidence type="ECO:0000313" key="3">
    <source>
        <dbReference type="Proteomes" id="UP001595855"/>
    </source>
</evidence>
<evidence type="ECO:0000256" key="1">
    <source>
        <dbReference type="SAM" id="MobiDB-lite"/>
    </source>
</evidence>
<dbReference type="Proteomes" id="UP001595855">
    <property type="component" value="Unassembled WGS sequence"/>
</dbReference>
<dbReference type="EMBL" id="JBHSJO010000001">
    <property type="protein sequence ID" value="MFC5013423.1"/>
    <property type="molecule type" value="Genomic_DNA"/>
</dbReference>
<organism evidence="2 3">
    <name type="scientific">Streptomyces lienomycini</name>
    <dbReference type="NCBI Taxonomy" id="284035"/>
    <lineage>
        <taxon>Bacteria</taxon>
        <taxon>Bacillati</taxon>
        <taxon>Actinomycetota</taxon>
        <taxon>Actinomycetes</taxon>
        <taxon>Kitasatosporales</taxon>
        <taxon>Streptomycetaceae</taxon>
        <taxon>Streptomyces</taxon>
    </lineage>
</organism>